<evidence type="ECO:0000313" key="1">
    <source>
        <dbReference type="EMBL" id="KAJ6971280.1"/>
    </source>
</evidence>
<protein>
    <submittedName>
        <fullName evidence="1">Uncharacterized protein</fullName>
    </submittedName>
</protein>
<reference evidence="1" key="1">
    <citation type="journal article" date="2023" name="Mol. Ecol. Resour.">
        <title>Chromosome-level genome assembly of a triploid poplar Populus alba 'Berolinensis'.</title>
        <authorList>
            <person name="Chen S."/>
            <person name="Yu Y."/>
            <person name="Wang X."/>
            <person name="Wang S."/>
            <person name="Zhang T."/>
            <person name="Zhou Y."/>
            <person name="He R."/>
            <person name="Meng N."/>
            <person name="Wang Y."/>
            <person name="Liu W."/>
            <person name="Liu Z."/>
            <person name="Liu J."/>
            <person name="Guo Q."/>
            <person name="Huang H."/>
            <person name="Sederoff R.R."/>
            <person name="Wang G."/>
            <person name="Qu G."/>
            <person name="Chen S."/>
        </authorList>
    </citation>
    <scope>NUCLEOTIDE SEQUENCE</scope>
    <source>
        <strain evidence="1">SC-2020</strain>
    </source>
</reference>
<organism evidence="1 2">
    <name type="scientific">Populus alba x Populus x berolinensis</name>
    <dbReference type="NCBI Taxonomy" id="444605"/>
    <lineage>
        <taxon>Eukaryota</taxon>
        <taxon>Viridiplantae</taxon>
        <taxon>Streptophyta</taxon>
        <taxon>Embryophyta</taxon>
        <taxon>Tracheophyta</taxon>
        <taxon>Spermatophyta</taxon>
        <taxon>Magnoliopsida</taxon>
        <taxon>eudicotyledons</taxon>
        <taxon>Gunneridae</taxon>
        <taxon>Pentapetalae</taxon>
        <taxon>rosids</taxon>
        <taxon>fabids</taxon>
        <taxon>Malpighiales</taxon>
        <taxon>Salicaceae</taxon>
        <taxon>Saliceae</taxon>
        <taxon>Populus</taxon>
    </lineage>
</organism>
<proteinExistence type="predicted"/>
<evidence type="ECO:0000313" key="2">
    <source>
        <dbReference type="Proteomes" id="UP001164929"/>
    </source>
</evidence>
<dbReference type="EMBL" id="JAQIZT010000015">
    <property type="protein sequence ID" value="KAJ6971280.1"/>
    <property type="molecule type" value="Genomic_DNA"/>
</dbReference>
<sequence>MEISRVKSLVFQGRILSRCRGIGFDEGKSEGCGRAIEVGDAGVPLVTQNRSLFEPPLKLVHLLGQFGRLSEFYPCTDH</sequence>
<dbReference type="AlphaFoldDB" id="A0AAD6LQ85"/>
<gene>
    <name evidence="1" type="ORF">NC653_035522</name>
</gene>
<keyword evidence="2" id="KW-1185">Reference proteome</keyword>
<name>A0AAD6LQ85_9ROSI</name>
<dbReference type="Proteomes" id="UP001164929">
    <property type="component" value="Chromosome 15"/>
</dbReference>
<accession>A0AAD6LQ85</accession>
<comment type="caution">
    <text evidence="1">The sequence shown here is derived from an EMBL/GenBank/DDBJ whole genome shotgun (WGS) entry which is preliminary data.</text>
</comment>